<accession>A0ABR7TGA6</accession>
<proteinExistence type="predicted"/>
<protein>
    <recommendedName>
        <fullName evidence="3">Bacteriocin</fullName>
    </recommendedName>
</protein>
<dbReference type="EMBL" id="JACVFC010000001">
    <property type="protein sequence ID" value="MBC9929452.1"/>
    <property type="molecule type" value="Genomic_DNA"/>
</dbReference>
<gene>
    <name evidence="1" type="ORF">ICL07_03645</name>
</gene>
<organism evidence="1 2">
    <name type="scientific">Chitinophaga qingshengii</name>
    <dbReference type="NCBI Taxonomy" id="1569794"/>
    <lineage>
        <taxon>Bacteria</taxon>
        <taxon>Pseudomonadati</taxon>
        <taxon>Bacteroidota</taxon>
        <taxon>Chitinophagia</taxon>
        <taxon>Chitinophagales</taxon>
        <taxon>Chitinophagaceae</taxon>
        <taxon>Chitinophaga</taxon>
    </lineage>
</organism>
<dbReference type="RefSeq" id="WP_188086580.1">
    <property type="nucleotide sequence ID" value="NZ_JACVFC010000001.1"/>
</dbReference>
<keyword evidence="2" id="KW-1185">Reference proteome</keyword>
<comment type="caution">
    <text evidence="1">The sequence shown here is derived from an EMBL/GenBank/DDBJ whole genome shotgun (WGS) entry which is preliminary data.</text>
</comment>
<sequence>MKKQVEKKLSLGKIKVSDLSKGTLATGAAEQRSAACNSHPFACLSQGAPVCSEGSCRF</sequence>
<evidence type="ECO:0000313" key="2">
    <source>
        <dbReference type="Proteomes" id="UP000659124"/>
    </source>
</evidence>
<reference evidence="1 2" key="1">
    <citation type="submission" date="2020-09" db="EMBL/GenBank/DDBJ databases">
        <title>Genome sequences of type strains of Chitinophaga qingshengii and Chitinophaga varians.</title>
        <authorList>
            <person name="Kittiwongwattana C."/>
        </authorList>
    </citation>
    <scope>NUCLEOTIDE SEQUENCE [LARGE SCALE GENOMIC DNA]</scope>
    <source>
        <strain evidence="1 2">JCM 30026</strain>
    </source>
</reference>
<evidence type="ECO:0008006" key="3">
    <source>
        <dbReference type="Google" id="ProtNLM"/>
    </source>
</evidence>
<name>A0ABR7TGA6_9BACT</name>
<dbReference type="Proteomes" id="UP000659124">
    <property type="component" value="Unassembled WGS sequence"/>
</dbReference>
<evidence type="ECO:0000313" key="1">
    <source>
        <dbReference type="EMBL" id="MBC9929452.1"/>
    </source>
</evidence>